<dbReference type="Proteomes" id="UP000663872">
    <property type="component" value="Unassembled WGS sequence"/>
</dbReference>
<proteinExistence type="predicted"/>
<name>A0A817ZUS4_9BILA</name>
<comment type="caution">
    <text evidence="2">The sequence shown here is derived from an EMBL/GenBank/DDBJ whole genome shotgun (WGS) entry which is preliminary data.</text>
</comment>
<sequence length="97" mass="11203">MSIVLFLSLLILPMFNAQRLAPGFNSNDELLADRSAASNYLFGLPIRQYQDQLYQRPADSLSALSVSDRHNQQRTKRIYWENLAFHAADYNQKPKKT</sequence>
<evidence type="ECO:0000256" key="1">
    <source>
        <dbReference type="SAM" id="SignalP"/>
    </source>
</evidence>
<protein>
    <submittedName>
        <fullName evidence="2">Uncharacterized protein</fullName>
    </submittedName>
</protein>
<keyword evidence="1" id="KW-0732">Signal</keyword>
<dbReference type="EMBL" id="CAJNYT010001161">
    <property type="protein sequence ID" value="CAF3398020.1"/>
    <property type="molecule type" value="Genomic_DNA"/>
</dbReference>
<evidence type="ECO:0000313" key="3">
    <source>
        <dbReference type="Proteomes" id="UP000663872"/>
    </source>
</evidence>
<feature type="chain" id="PRO_5032915002" evidence="1">
    <location>
        <begin position="18"/>
        <end position="97"/>
    </location>
</feature>
<accession>A0A817ZUS4</accession>
<dbReference type="AlphaFoldDB" id="A0A817ZUS4"/>
<gene>
    <name evidence="2" type="ORF">GRG538_LOCUS9748</name>
</gene>
<reference evidence="2" key="1">
    <citation type="submission" date="2021-02" db="EMBL/GenBank/DDBJ databases">
        <authorList>
            <person name="Nowell W R."/>
        </authorList>
    </citation>
    <scope>NUCLEOTIDE SEQUENCE</scope>
</reference>
<feature type="signal peptide" evidence="1">
    <location>
        <begin position="1"/>
        <end position="17"/>
    </location>
</feature>
<organism evidence="2 3">
    <name type="scientific">Rotaria socialis</name>
    <dbReference type="NCBI Taxonomy" id="392032"/>
    <lineage>
        <taxon>Eukaryota</taxon>
        <taxon>Metazoa</taxon>
        <taxon>Spiralia</taxon>
        <taxon>Gnathifera</taxon>
        <taxon>Rotifera</taxon>
        <taxon>Eurotatoria</taxon>
        <taxon>Bdelloidea</taxon>
        <taxon>Philodinida</taxon>
        <taxon>Philodinidae</taxon>
        <taxon>Rotaria</taxon>
    </lineage>
</organism>
<evidence type="ECO:0000313" key="2">
    <source>
        <dbReference type="EMBL" id="CAF3398020.1"/>
    </source>
</evidence>